<feature type="region of interest" description="Disordered" evidence="1">
    <location>
        <begin position="834"/>
        <end position="882"/>
    </location>
</feature>
<feature type="compositionally biased region" description="Low complexity" evidence="1">
    <location>
        <begin position="834"/>
        <end position="854"/>
    </location>
</feature>
<evidence type="ECO:0000313" key="3">
    <source>
        <dbReference type="Proteomes" id="UP000593566"/>
    </source>
</evidence>
<feature type="compositionally biased region" description="Low complexity" evidence="1">
    <location>
        <begin position="204"/>
        <end position="214"/>
    </location>
</feature>
<dbReference type="GeneID" id="59335258"/>
<feature type="compositionally biased region" description="Basic and acidic residues" evidence="1">
    <location>
        <begin position="350"/>
        <end position="364"/>
    </location>
</feature>
<feature type="compositionally biased region" description="Polar residues" evidence="1">
    <location>
        <begin position="449"/>
        <end position="461"/>
    </location>
</feature>
<feature type="region of interest" description="Disordered" evidence="1">
    <location>
        <begin position="449"/>
        <end position="504"/>
    </location>
</feature>
<dbReference type="AlphaFoldDB" id="A0A8H6F6J3"/>
<reference evidence="2 3" key="1">
    <citation type="journal article" date="2020" name="Genomics">
        <title>Complete, high-quality genomes from long-read metagenomic sequencing of two wolf lichen thalli reveals enigmatic genome architecture.</title>
        <authorList>
            <person name="McKenzie S.K."/>
            <person name="Walston R.F."/>
            <person name="Allen J.L."/>
        </authorList>
    </citation>
    <scope>NUCLEOTIDE SEQUENCE [LARGE SCALE GENOMIC DNA]</scope>
    <source>
        <strain evidence="2">WasteWater1</strain>
    </source>
</reference>
<sequence>MSSKPRPFIQGLGVDMSSFRAINRPSESPSKPHSRRRPLSNVVSQQCHETDGGMASALSPEQAPCAKRKLDRAKNQVSPKVMITAAQQQRTSPETHRMKSPKARPWAAVLPTHQQSPGLSKNKGDIRQAVAKAEKAMQTPSKKKGTSNASTSRARRQQASSEKNLVPSIEHSARKRITRSTPDCGTDGAKESDYIPSPAELADATPSSASSTSSRRNPCEHISTCPNTGSSAMLGSTSDSSPLKSPPWASDTLVIKKESTPAPQSSPNLETVVTPMLPSPSIWNSKLRRKRFEEADFVELPKEVFDYKKTKKEMRQQLAVKKQVMMAGKRKEKGKIAERRSLAETYKQTQKTDKRKADNEGKHMEPRKRHKSLKSQKHGFHDCSTRDDRNTVIKESDSSKKMSAQKPPTGKSLRQGAQRYGVVAVKAEDRSGINDVRCHVDIEASGCSSEGATIQKAQRSSRAGAEARDFQLHEEQSGQSGGQASRDNGQQKRPPNEGWRKPYERREVSVPEVLRSCSCALLPEYFTSNPGYVPCLATWPGGKLDFFEHVKQISCCRGSIHPPMVIDACKRMLREEGYPCRGDEQSLELIFGFAHEVLSTNNRGSDHSGRAQSSIPPPAFYGYGESYRPPLNAAGSSRSAQTTNKELCSLGFHLGPERSLPPKEAPNKPTLPENLWVHERVKTTTNPTSSSFDQHPSSAIVDDASGYPTQPDSFPPGKRSGADIPSHHIFDSSINGEENVALRKITKGLPGASSGRPEPQASFRAQRARHQSMPVELIRRNNAANERHPSPQPPRRRRDHALEEISNNAILLNLDRKLASFERVLLERLPATTPTQAAAVAPATAPTATANAAAQGGDGAEGSQVRKKKKRPSRAERQLTRPVLDRHVPAHLRLPDQGIVEVGRLVNHYERHAKAPYAFGWSGRLYAEYKHLLTRSGDGVPVWTADEINRVRQ</sequence>
<evidence type="ECO:0000256" key="1">
    <source>
        <dbReference type="SAM" id="MobiDB-lite"/>
    </source>
</evidence>
<feature type="compositionally biased region" description="Low complexity" evidence="1">
    <location>
        <begin position="146"/>
        <end position="161"/>
    </location>
</feature>
<feature type="compositionally biased region" description="Basic and acidic residues" evidence="1">
    <location>
        <begin position="873"/>
        <end position="882"/>
    </location>
</feature>
<feature type="region of interest" description="Disordered" evidence="1">
    <location>
        <begin position="325"/>
        <end position="417"/>
    </location>
</feature>
<evidence type="ECO:0000313" key="2">
    <source>
        <dbReference type="EMBL" id="KAF6217520.1"/>
    </source>
</evidence>
<gene>
    <name evidence="2" type="ORF">HO133_006858</name>
</gene>
<feature type="compositionally biased region" description="Basic and acidic residues" evidence="1">
    <location>
        <begin position="379"/>
        <end position="400"/>
    </location>
</feature>
<accession>A0A8H6F6J3</accession>
<feature type="region of interest" description="Disordered" evidence="1">
    <location>
        <begin position="1"/>
        <end position="280"/>
    </location>
</feature>
<dbReference type="Proteomes" id="UP000593566">
    <property type="component" value="Unassembled WGS sequence"/>
</dbReference>
<keyword evidence="3" id="KW-1185">Reference proteome</keyword>
<feature type="compositionally biased region" description="Polar residues" evidence="1">
    <location>
        <begin position="261"/>
        <end position="271"/>
    </location>
</feature>
<feature type="compositionally biased region" description="Polar residues" evidence="1">
    <location>
        <begin position="224"/>
        <end position="243"/>
    </location>
</feature>
<dbReference type="RefSeq" id="XP_037146955.1">
    <property type="nucleotide sequence ID" value="XM_037297754.1"/>
</dbReference>
<feature type="compositionally biased region" description="Polar residues" evidence="1">
    <location>
        <begin position="482"/>
        <end position="493"/>
    </location>
</feature>
<dbReference type="EMBL" id="JACCJB010000027">
    <property type="protein sequence ID" value="KAF6217520.1"/>
    <property type="molecule type" value="Genomic_DNA"/>
</dbReference>
<feature type="region of interest" description="Disordered" evidence="1">
    <location>
        <begin position="684"/>
        <end position="720"/>
    </location>
</feature>
<organism evidence="2 3">
    <name type="scientific">Letharia lupina</name>
    <dbReference type="NCBI Taxonomy" id="560253"/>
    <lineage>
        <taxon>Eukaryota</taxon>
        <taxon>Fungi</taxon>
        <taxon>Dikarya</taxon>
        <taxon>Ascomycota</taxon>
        <taxon>Pezizomycotina</taxon>
        <taxon>Lecanoromycetes</taxon>
        <taxon>OSLEUM clade</taxon>
        <taxon>Lecanoromycetidae</taxon>
        <taxon>Lecanorales</taxon>
        <taxon>Lecanorineae</taxon>
        <taxon>Parmeliaceae</taxon>
        <taxon>Letharia</taxon>
    </lineage>
</organism>
<feature type="compositionally biased region" description="Basic residues" evidence="1">
    <location>
        <begin position="365"/>
        <end position="378"/>
    </location>
</feature>
<proteinExistence type="predicted"/>
<feature type="compositionally biased region" description="Basic and acidic residues" evidence="1">
    <location>
        <begin position="465"/>
        <end position="476"/>
    </location>
</feature>
<name>A0A8H6F6J3_9LECA</name>
<feature type="compositionally biased region" description="Basic and acidic residues" evidence="1">
    <location>
        <begin position="494"/>
        <end position="504"/>
    </location>
</feature>
<feature type="region of interest" description="Disordered" evidence="1">
    <location>
        <begin position="654"/>
        <end position="673"/>
    </location>
</feature>
<protein>
    <submittedName>
        <fullName evidence="2">Uncharacterized protein</fullName>
    </submittedName>
</protein>
<comment type="caution">
    <text evidence="2">The sequence shown here is derived from an EMBL/GenBank/DDBJ whole genome shotgun (WGS) entry which is preliminary data.</text>
</comment>
<feature type="region of interest" description="Disordered" evidence="1">
    <location>
        <begin position="748"/>
        <end position="798"/>
    </location>
</feature>
<feature type="compositionally biased region" description="Polar residues" evidence="1">
    <location>
        <begin position="684"/>
        <end position="697"/>
    </location>
</feature>